<dbReference type="InterPro" id="IPR051381">
    <property type="entry name" value="CREB_ATF_subfamily"/>
</dbReference>
<dbReference type="SUPFAM" id="SSF57959">
    <property type="entry name" value="Leucine zipper domain"/>
    <property type="match status" value="1"/>
</dbReference>
<evidence type="ECO:0000256" key="5">
    <source>
        <dbReference type="ARBA" id="ARBA00009050"/>
    </source>
</evidence>
<evidence type="ECO:0000256" key="31">
    <source>
        <dbReference type="ARBA" id="ARBA00023242"/>
    </source>
</evidence>
<dbReference type="Gene3D" id="3.30.420.10">
    <property type="entry name" value="Ribonuclease H-like superfamily/Ribonuclease H"/>
    <property type="match status" value="1"/>
</dbReference>
<evidence type="ECO:0000259" key="41">
    <source>
        <dbReference type="PROSITE" id="PS50011"/>
    </source>
</evidence>
<dbReference type="SUPFAM" id="SSF54160">
    <property type="entry name" value="Chromo domain-like"/>
    <property type="match status" value="1"/>
</dbReference>
<comment type="subunit">
    <text evidence="6">Binds DNA as a dimer.</text>
</comment>
<dbReference type="Pfam" id="PF01248">
    <property type="entry name" value="Ribosomal_L7Ae"/>
    <property type="match status" value="1"/>
</dbReference>
<evidence type="ECO:0000256" key="28">
    <source>
        <dbReference type="ARBA" id="ARBA00023159"/>
    </source>
</evidence>
<dbReference type="GO" id="GO:0000981">
    <property type="term" value="F:DNA-binding transcription factor activity, RNA polymerase II-specific"/>
    <property type="evidence" value="ECO:0007669"/>
    <property type="project" value="TreeGrafter"/>
</dbReference>
<evidence type="ECO:0000256" key="37">
    <source>
        <dbReference type="PROSITE-ProRule" id="PRU10141"/>
    </source>
</evidence>
<dbReference type="PROSITE" id="PS00036">
    <property type="entry name" value="BZIP_BASIC"/>
    <property type="match status" value="1"/>
</dbReference>
<feature type="region of interest" description="Disordered" evidence="39">
    <location>
        <begin position="845"/>
        <end position="896"/>
    </location>
</feature>
<evidence type="ECO:0000256" key="1">
    <source>
        <dbReference type="ARBA" id="ARBA00001946"/>
    </source>
</evidence>
<dbReference type="EMBL" id="JAGTTL010000021">
    <property type="protein sequence ID" value="KAK6306088.1"/>
    <property type="molecule type" value="Genomic_DNA"/>
</dbReference>
<evidence type="ECO:0000256" key="38">
    <source>
        <dbReference type="SAM" id="Coils"/>
    </source>
</evidence>
<keyword evidence="9" id="KW-0597">Phosphoprotein</keyword>
<evidence type="ECO:0000256" key="35">
    <source>
        <dbReference type="ARBA" id="ARBA00069491"/>
    </source>
</evidence>
<comment type="catalytic activity">
    <reaction evidence="33">
        <text>L-seryl-[protein] + ATP = O-phospho-L-seryl-[protein] + ADP + H(+)</text>
        <dbReference type="Rhea" id="RHEA:17989"/>
        <dbReference type="Rhea" id="RHEA-COMP:9863"/>
        <dbReference type="Rhea" id="RHEA-COMP:11604"/>
        <dbReference type="ChEBI" id="CHEBI:15378"/>
        <dbReference type="ChEBI" id="CHEBI:29999"/>
        <dbReference type="ChEBI" id="CHEBI:30616"/>
        <dbReference type="ChEBI" id="CHEBI:83421"/>
        <dbReference type="ChEBI" id="CHEBI:456216"/>
        <dbReference type="EC" id="2.7.11.1"/>
    </reaction>
</comment>
<keyword evidence="8" id="KW-0723">Serine/threonine-protein kinase</keyword>
<feature type="domain" description="Chromo" evidence="42">
    <location>
        <begin position="219"/>
        <end position="249"/>
    </location>
</feature>
<dbReference type="InterPro" id="IPR016197">
    <property type="entry name" value="Chromo-like_dom_sf"/>
</dbReference>
<keyword evidence="17" id="KW-0418">Kinase</keyword>
<dbReference type="PROSITE" id="PS50217">
    <property type="entry name" value="BZIP"/>
    <property type="match status" value="1"/>
</dbReference>
<evidence type="ECO:0000256" key="15">
    <source>
        <dbReference type="ARBA" id="ARBA00022741"/>
    </source>
</evidence>
<evidence type="ECO:0000259" key="42">
    <source>
        <dbReference type="PROSITE" id="PS50013"/>
    </source>
</evidence>
<dbReference type="InterPro" id="IPR008271">
    <property type="entry name" value="Ser/Thr_kinase_AS"/>
</dbReference>
<dbReference type="CDD" id="cd14075">
    <property type="entry name" value="STKc_NIM1"/>
    <property type="match status" value="1"/>
</dbReference>
<evidence type="ECO:0000256" key="30">
    <source>
        <dbReference type="ARBA" id="ARBA00023180"/>
    </source>
</evidence>
<dbReference type="PANTHER" id="PTHR45996">
    <property type="entry name" value="AGAP001464-PB"/>
    <property type="match status" value="1"/>
</dbReference>
<keyword evidence="31" id="KW-0539">Nucleus</keyword>
<dbReference type="SMART" id="SM00338">
    <property type="entry name" value="BRLZ"/>
    <property type="match status" value="1"/>
</dbReference>
<evidence type="ECO:0000256" key="40">
    <source>
        <dbReference type="SAM" id="Phobius"/>
    </source>
</evidence>
<evidence type="ECO:0000256" key="39">
    <source>
        <dbReference type="SAM" id="MobiDB-lite"/>
    </source>
</evidence>
<protein>
    <recommendedName>
        <fullName evidence="35">Serine/threonine-protein kinase NIM1</fullName>
        <ecNumber evidence="7">2.7.11.1</ecNumber>
    </recommendedName>
    <alternativeName>
        <fullName evidence="36">NIM1 serine/threonine-protein kinase</fullName>
    </alternativeName>
</protein>
<keyword evidence="12" id="KW-0548">Nucleotidyltransferase</keyword>
<keyword evidence="18" id="KW-0378">Hydrolase</keyword>
<dbReference type="InterPro" id="IPR041373">
    <property type="entry name" value="RT_RNaseH"/>
</dbReference>
<evidence type="ECO:0000256" key="9">
    <source>
        <dbReference type="ARBA" id="ARBA00022553"/>
    </source>
</evidence>
<keyword evidence="15 37" id="KW-0547">Nucleotide-binding</keyword>
<evidence type="ECO:0000256" key="7">
    <source>
        <dbReference type="ARBA" id="ARBA00012513"/>
    </source>
</evidence>
<dbReference type="InterPro" id="IPR000719">
    <property type="entry name" value="Prot_kinase_dom"/>
</dbReference>
<dbReference type="InterPro" id="IPR000953">
    <property type="entry name" value="Chromo/chromo_shadow_dom"/>
</dbReference>
<dbReference type="FunFam" id="3.30.200.20:FF:000003">
    <property type="entry name" value="Non-specific serine/threonine protein kinase"/>
    <property type="match status" value="1"/>
</dbReference>
<evidence type="ECO:0000256" key="20">
    <source>
        <dbReference type="ARBA" id="ARBA00022840"/>
    </source>
</evidence>
<dbReference type="Pfam" id="PF00069">
    <property type="entry name" value="Pkinase"/>
    <property type="match status" value="1"/>
</dbReference>
<comment type="function">
    <text evidence="34">Transcriptional activator. Binds the cAMP response element (CRE). Activates transcription through box-B element and CRE. Seems to function synergistically with atf6. Regulates FGF21 transcription.</text>
</comment>
<dbReference type="EC" id="2.7.11.1" evidence="7"/>
<dbReference type="Gene3D" id="1.10.510.10">
    <property type="entry name" value="Transferase(Phosphotransferase) domain 1"/>
    <property type="match status" value="1"/>
</dbReference>
<dbReference type="CDD" id="cd14689">
    <property type="entry name" value="bZIP_CREB3"/>
    <property type="match status" value="1"/>
</dbReference>
<keyword evidence="13" id="KW-0540">Nuclease</keyword>
<keyword evidence="20 37" id="KW-0067">ATP-binding</keyword>
<keyword evidence="21" id="KW-0460">Magnesium</keyword>
<dbReference type="FunFam" id="1.10.510.10:FF:000346">
    <property type="entry name" value="Serine/threonine-protein kinase NIM1"/>
    <property type="match status" value="1"/>
</dbReference>
<keyword evidence="28" id="KW-0010">Activator</keyword>
<evidence type="ECO:0000256" key="12">
    <source>
        <dbReference type="ARBA" id="ARBA00022695"/>
    </source>
</evidence>
<keyword evidence="11 40" id="KW-0812">Transmembrane</keyword>
<dbReference type="InterPro" id="IPR004827">
    <property type="entry name" value="bZIP"/>
</dbReference>
<keyword evidence="25" id="KW-0805">Transcription regulation</keyword>
<feature type="compositionally biased region" description="Low complexity" evidence="39">
    <location>
        <begin position="852"/>
        <end position="864"/>
    </location>
</feature>
<feature type="transmembrane region" description="Helical" evidence="40">
    <location>
        <begin position="1091"/>
        <end position="1111"/>
    </location>
</feature>
<dbReference type="Pfam" id="PF00170">
    <property type="entry name" value="bZIP_1"/>
    <property type="match status" value="1"/>
</dbReference>
<dbReference type="PROSITE" id="PS00107">
    <property type="entry name" value="PROTEIN_KINASE_ATP"/>
    <property type="match status" value="1"/>
</dbReference>
<evidence type="ECO:0000256" key="19">
    <source>
        <dbReference type="ARBA" id="ARBA00022824"/>
    </source>
</evidence>
<evidence type="ECO:0000256" key="6">
    <source>
        <dbReference type="ARBA" id="ARBA00011195"/>
    </source>
</evidence>
<accession>A0AAN8L726</accession>
<dbReference type="GO" id="GO:0016787">
    <property type="term" value="F:hydrolase activity"/>
    <property type="evidence" value="ECO:0007669"/>
    <property type="project" value="UniProtKB-KW"/>
</dbReference>
<dbReference type="GO" id="GO:0003964">
    <property type="term" value="F:RNA-directed DNA polymerase activity"/>
    <property type="evidence" value="ECO:0007669"/>
    <property type="project" value="UniProtKB-KW"/>
</dbReference>
<keyword evidence="30" id="KW-0325">Glycoprotein</keyword>
<evidence type="ECO:0000256" key="27">
    <source>
        <dbReference type="ARBA" id="ARBA00023136"/>
    </source>
</evidence>
<comment type="catalytic activity">
    <reaction evidence="32">
        <text>L-threonyl-[protein] + ATP = O-phospho-L-threonyl-[protein] + ADP + H(+)</text>
        <dbReference type="Rhea" id="RHEA:46608"/>
        <dbReference type="Rhea" id="RHEA-COMP:11060"/>
        <dbReference type="Rhea" id="RHEA-COMP:11605"/>
        <dbReference type="ChEBI" id="CHEBI:15378"/>
        <dbReference type="ChEBI" id="CHEBI:30013"/>
        <dbReference type="ChEBI" id="CHEBI:30616"/>
        <dbReference type="ChEBI" id="CHEBI:61977"/>
        <dbReference type="ChEBI" id="CHEBI:456216"/>
        <dbReference type="EC" id="2.7.11.1"/>
    </reaction>
</comment>
<dbReference type="GO" id="GO:0005524">
    <property type="term" value="F:ATP binding"/>
    <property type="evidence" value="ECO:0007669"/>
    <property type="project" value="UniProtKB-UniRule"/>
</dbReference>
<gene>
    <name evidence="44" type="ORF">J4Q44_G00230130</name>
</gene>
<dbReference type="InterPro" id="IPR046347">
    <property type="entry name" value="bZIP_sf"/>
</dbReference>
<keyword evidence="29" id="KW-0804">Transcription</keyword>
<comment type="subcellular location">
    <subcellularLocation>
        <location evidence="3">Endoplasmic reticulum membrane</location>
        <topology evidence="3">Single-pass type II membrane protein</topology>
    </subcellularLocation>
    <subcellularLocation>
        <location evidence="2">Nucleus</location>
    </subcellularLocation>
</comment>
<dbReference type="InterPro" id="IPR004038">
    <property type="entry name" value="Ribosomal_eL8/eL30/eS12/Gad45"/>
</dbReference>
<keyword evidence="16" id="KW-0255">Endonuclease</keyword>
<evidence type="ECO:0000256" key="4">
    <source>
        <dbReference type="ARBA" id="ARBA00006692"/>
    </source>
</evidence>
<reference evidence="44 45" key="1">
    <citation type="submission" date="2021-04" db="EMBL/GenBank/DDBJ databases">
        <authorList>
            <person name="De Guttry C."/>
            <person name="Zahm M."/>
            <person name="Klopp C."/>
            <person name="Cabau C."/>
            <person name="Louis A."/>
            <person name="Berthelot C."/>
            <person name="Parey E."/>
            <person name="Roest Crollius H."/>
            <person name="Montfort J."/>
            <person name="Robinson-Rechavi M."/>
            <person name="Bucao C."/>
            <person name="Bouchez O."/>
            <person name="Gislard M."/>
            <person name="Lluch J."/>
            <person name="Milhes M."/>
            <person name="Lampietro C."/>
            <person name="Lopez Roques C."/>
            <person name="Donnadieu C."/>
            <person name="Braasch I."/>
            <person name="Desvignes T."/>
            <person name="Postlethwait J."/>
            <person name="Bobe J."/>
            <person name="Wedekind C."/>
            <person name="Guiguen Y."/>
        </authorList>
    </citation>
    <scope>NUCLEOTIDE SEQUENCE [LARGE SCALE GENOMIC DNA]</scope>
    <source>
        <strain evidence="44">Cs_M1</strain>
        <tissue evidence="44">Blood</tissue>
    </source>
</reference>
<keyword evidence="23" id="KW-0735">Signal-anchor</keyword>
<dbReference type="PROSITE" id="PS50011">
    <property type="entry name" value="PROTEIN_KINASE_DOM"/>
    <property type="match status" value="1"/>
</dbReference>
<keyword evidence="38" id="KW-0175">Coiled coil</keyword>
<dbReference type="InterPro" id="IPR049571">
    <property type="entry name" value="NIM1K_STKc"/>
</dbReference>
<dbReference type="SMART" id="SM00220">
    <property type="entry name" value="S_TKc"/>
    <property type="match status" value="1"/>
</dbReference>
<comment type="similarity">
    <text evidence="4">Belongs to the protein kinase superfamily. CAMK Ser/Thr protein kinase family.</text>
</comment>
<evidence type="ECO:0000256" key="14">
    <source>
        <dbReference type="ARBA" id="ARBA00022723"/>
    </source>
</evidence>
<dbReference type="InterPro" id="IPR012337">
    <property type="entry name" value="RNaseH-like_sf"/>
</dbReference>
<dbReference type="SUPFAM" id="SSF53098">
    <property type="entry name" value="Ribonuclease H-like"/>
    <property type="match status" value="1"/>
</dbReference>
<dbReference type="InterPro" id="IPR011009">
    <property type="entry name" value="Kinase-like_dom_sf"/>
</dbReference>
<keyword evidence="22" id="KW-0695">RNA-directed DNA polymerase</keyword>
<keyword evidence="24 40" id="KW-1133">Transmembrane helix</keyword>
<evidence type="ECO:0000256" key="29">
    <source>
        <dbReference type="ARBA" id="ARBA00023163"/>
    </source>
</evidence>
<organism evidence="44 45">
    <name type="scientific">Coregonus suidteri</name>
    <dbReference type="NCBI Taxonomy" id="861788"/>
    <lineage>
        <taxon>Eukaryota</taxon>
        <taxon>Metazoa</taxon>
        <taxon>Chordata</taxon>
        <taxon>Craniata</taxon>
        <taxon>Vertebrata</taxon>
        <taxon>Euteleostomi</taxon>
        <taxon>Actinopterygii</taxon>
        <taxon>Neopterygii</taxon>
        <taxon>Teleostei</taxon>
        <taxon>Protacanthopterygii</taxon>
        <taxon>Salmoniformes</taxon>
        <taxon>Salmonidae</taxon>
        <taxon>Coregoninae</taxon>
        <taxon>Coregonus</taxon>
    </lineage>
</organism>
<dbReference type="FunFam" id="1.20.5.170:FF:000042">
    <property type="entry name" value="Cyclic AMP-responsive element-binding protein 3-like protein 3"/>
    <property type="match status" value="1"/>
</dbReference>
<evidence type="ECO:0000256" key="25">
    <source>
        <dbReference type="ARBA" id="ARBA00023015"/>
    </source>
</evidence>
<dbReference type="PANTHER" id="PTHR45996:SF4">
    <property type="entry name" value="CYCLIC AMP-RESPONSIVE ELEMENT-BINDING PROTEIN 3"/>
    <property type="match status" value="1"/>
</dbReference>
<evidence type="ECO:0000256" key="33">
    <source>
        <dbReference type="ARBA" id="ARBA00048679"/>
    </source>
</evidence>
<sequence>MFSNHSWMRSSGTCRGRWSAEANRAFGRLKDLFTSAPVLAHPDPSLPFQVWRHWLEGAQHPFLILTDHRNLEYIRAARRLNPRQARVWRAFMERLGVSVSLTSGYHPESNGQVERVNQDVGYQPVLAPWQQSQIEAPAVDEWVRRSEETWNAAHVHLQRALRRQKASADLHRSEGPVYAPGDRVWRKLGRRPVVAGPLQENEIRETPPPPLDIEGAPAYSVRSILDSRRRMGGLQYLVEWEGKKKRTEHAPILIDGAVVEQALQRVVRTAQYITGAKLPAIQDLYTRRCQRKALKIVKDSSHPSHRLFSLLPHGKRYRSILGRMTAVCPAGVGPGVATVGGSRGSGAGFTTGSTGSQDKRYARWSRLDSSDINTDDEGVPGHRLTPLERLNLDMCQDDRVVRELTLGRRIGFYKVRGEIGCGNFSHVKLGIHALTKEKVAIKILDKTKLDQKTQRLLSREISSMERLQHPNIIRLYEVVETLSRLHLVMEYAGGGELYTKISTEGKLSDIDSKIVFSQILSAVKHMHDNSIIHRDLKAENVFYTCSTCVKVGDFGFSTLSRRDETLNTFCGSPPYAAPELFRDEHYLGVFVDIWALGVMLFFMVTGTMPFRADTVAKLKRCILEGAYVLPSWVLEPCQRLIRGILQPQPSDRCSVEQMMGCEWLLPVDFPLAMEPFKLDPSYLAESTPSELEEDEAEVRGALETLGITTEHILNNQGKDCRSSITGVYRILLHRAHKRRAVDSMPVVTHVVGASVSKKDRLKAYRSLRHTSKLCMSVTEDVPDMDGPDILGILFQEGETGAKDPFFPYGNGLENWLSEQDMLTGMDTEDFLSSLLEGENNMATSCLSHSPLGSDSGISDDSSTGGVVGQNFLACPSSQGSDSDPAPSPGYSNNPLIAPELQAENPEALTVQTDHSYYLLQGEDMDALQSVRAEKPDMDVFIDLDDLDSEGMEMEQDYSSEELPCTLSIEDSTQDNKADLFQFKEIVLTDEEKRLLAKEGATIPSCMPLTKSEERTLKRVRRKIRNKQSAQESRKKKKVYVDGLENRVSICTAHNQDLQKKVQLLQKQNMSLIEQLRKLQSMMKMSTMKTTTTSTCVMVFLLSFCLIIFPSVNPFGRSPGQKEIYTPSSVVSRTLRSVVVDDTPDPLPLAYSEPGEEVDDAETPPLSLLLVAKVENTKAMFTGGQNHTPDYQKVEQSDSESGYNSNSSADFPNPGQAELKPGAEPGAGGLQEGSRDPVGTPVAYEVPGTKENWIDRKPTSIIIQQHRSDEIVQSAGTALEELLVSAKKQDNLTVGVYESAKVMNVDPDNVAFCVLATDEEYECDIALQIHFTLIQAFCFDNDINVVRVNDIERLADLVGTDETGEPKDAHCILVTSPGAESWKDPALDKLHQFCKESRSVYDWVPTITLPER</sequence>
<dbReference type="GO" id="GO:0004519">
    <property type="term" value="F:endonuclease activity"/>
    <property type="evidence" value="ECO:0007669"/>
    <property type="project" value="UniProtKB-KW"/>
</dbReference>
<dbReference type="GO" id="GO:0005634">
    <property type="term" value="C:nucleus"/>
    <property type="evidence" value="ECO:0007669"/>
    <property type="project" value="UniProtKB-SubCell"/>
</dbReference>
<dbReference type="PROSITE" id="PS50013">
    <property type="entry name" value="CHROMO_2"/>
    <property type="match status" value="1"/>
</dbReference>
<feature type="binding site" evidence="37">
    <location>
        <position position="442"/>
    </location>
    <ligand>
        <name>ATP</name>
        <dbReference type="ChEBI" id="CHEBI:30616"/>
    </ligand>
</feature>
<comment type="caution">
    <text evidence="44">The sequence shown here is derived from an EMBL/GenBank/DDBJ whole genome shotgun (WGS) entry which is preliminary data.</text>
</comment>
<dbReference type="GO" id="GO:0005789">
    <property type="term" value="C:endoplasmic reticulum membrane"/>
    <property type="evidence" value="ECO:0007669"/>
    <property type="project" value="UniProtKB-SubCell"/>
</dbReference>
<evidence type="ECO:0000256" key="11">
    <source>
        <dbReference type="ARBA" id="ARBA00022692"/>
    </source>
</evidence>
<dbReference type="InterPro" id="IPR043502">
    <property type="entry name" value="DNA/RNA_pol_sf"/>
</dbReference>
<evidence type="ECO:0000256" key="16">
    <source>
        <dbReference type="ARBA" id="ARBA00022759"/>
    </source>
</evidence>
<dbReference type="Pfam" id="PF17917">
    <property type="entry name" value="RT_RNaseH"/>
    <property type="match status" value="1"/>
</dbReference>
<evidence type="ECO:0000256" key="22">
    <source>
        <dbReference type="ARBA" id="ARBA00022918"/>
    </source>
</evidence>
<proteinExistence type="inferred from homology"/>
<keyword evidence="45" id="KW-1185">Reference proteome</keyword>
<feature type="compositionally biased region" description="Low complexity" evidence="39">
    <location>
        <begin position="1198"/>
        <end position="1207"/>
    </location>
</feature>
<evidence type="ECO:0000256" key="32">
    <source>
        <dbReference type="ARBA" id="ARBA00047899"/>
    </source>
</evidence>
<keyword evidence="10" id="KW-0808">Transferase</keyword>
<evidence type="ECO:0000256" key="2">
    <source>
        <dbReference type="ARBA" id="ARBA00004123"/>
    </source>
</evidence>
<comment type="similarity">
    <text evidence="5">Belongs to the bZIP family. ATF subfamily.</text>
</comment>
<evidence type="ECO:0000313" key="45">
    <source>
        <dbReference type="Proteomes" id="UP001356427"/>
    </source>
</evidence>
<dbReference type="InterPro" id="IPR029064">
    <property type="entry name" value="Ribosomal_eL30-like_sf"/>
</dbReference>
<evidence type="ECO:0000256" key="26">
    <source>
        <dbReference type="ARBA" id="ARBA00023125"/>
    </source>
</evidence>
<dbReference type="Gene3D" id="3.30.1330.30">
    <property type="match status" value="1"/>
</dbReference>
<keyword evidence="14" id="KW-0479">Metal-binding</keyword>
<evidence type="ECO:0000313" key="44">
    <source>
        <dbReference type="EMBL" id="KAK6306088.1"/>
    </source>
</evidence>
<feature type="domain" description="Protein kinase" evidence="41">
    <location>
        <begin position="413"/>
        <end position="664"/>
    </location>
</feature>
<evidence type="ECO:0000256" key="13">
    <source>
        <dbReference type="ARBA" id="ARBA00022722"/>
    </source>
</evidence>
<dbReference type="InterPro" id="IPR036397">
    <property type="entry name" value="RNaseH_sf"/>
</dbReference>
<comment type="cofactor">
    <cofactor evidence="1">
        <name>Mg(2+)</name>
        <dbReference type="ChEBI" id="CHEBI:18420"/>
    </cofactor>
</comment>
<evidence type="ECO:0000256" key="3">
    <source>
        <dbReference type="ARBA" id="ARBA00004648"/>
    </source>
</evidence>
<evidence type="ECO:0000256" key="10">
    <source>
        <dbReference type="ARBA" id="ARBA00022679"/>
    </source>
</evidence>
<feature type="region of interest" description="Disordered" evidence="39">
    <location>
        <begin position="1180"/>
        <end position="1245"/>
    </location>
</feature>
<dbReference type="Gene3D" id="1.20.5.170">
    <property type="match status" value="1"/>
</dbReference>
<dbReference type="Proteomes" id="UP001356427">
    <property type="component" value="Unassembled WGS sequence"/>
</dbReference>
<name>A0AAN8L726_9TELE</name>
<feature type="transmembrane region" description="Helical" evidence="40">
    <location>
        <begin position="586"/>
        <end position="610"/>
    </location>
</feature>
<evidence type="ECO:0000256" key="18">
    <source>
        <dbReference type="ARBA" id="ARBA00022801"/>
    </source>
</evidence>
<keyword evidence="19" id="KW-0256">Endoplasmic reticulum</keyword>
<feature type="coiled-coil region" evidence="38">
    <location>
        <begin position="1054"/>
        <end position="1081"/>
    </location>
</feature>
<evidence type="ECO:0000256" key="24">
    <source>
        <dbReference type="ARBA" id="ARBA00022989"/>
    </source>
</evidence>
<evidence type="ECO:0000256" key="36">
    <source>
        <dbReference type="ARBA" id="ARBA00080118"/>
    </source>
</evidence>
<evidence type="ECO:0000256" key="34">
    <source>
        <dbReference type="ARBA" id="ARBA00057520"/>
    </source>
</evidence>
<dbReference type="SUPFAM" id="SSF56672">
    <property type="entry name" value="DNA/RNA polymerases"/>
    <property type="match status" value="1"/>
</dbReference>
<dbReference type="SUPFAM" id="SSF55315">
    <property type="entry name" value="L30e-like"/>
    <property type="match status" value="1"/>
</dbReference>
<feature type="domain" description="BZIP" evidence="43">
    <location>
        <begin position="1015"/>
        <end position="1078"/>
    </location>
</feature>
<dbReference type="GO" id="GO:0004674">
    <property type="term" value="F:protein serine/threonine kinase activity"/>
    <property type="evidence" value="ECO:0007669"/>
    <property type="project" value="UniProtKB-KW"/>
</dbReference>
<keyword evidence="27 40" id="KW-0472">Membrane</keyword>
<dbReference type="PROSITE" id="PS00108">
    <property type="entry name" value="PROTEIN_KINASE_ST"/>
    <property type="match status" value="1"/>
</dbReference>
<evidence type="ECO:0000256" key="17">
    <source>
        <dbReference type="ARBA" id="ARBA00022777"/>
    </source>
</evidence>
<dbReference type="GO" id="GO:0000978">
    <property type="term" value="F:RNA polymerase II cis-regulatory region sequence-specific DNA binding"/>
    <property type="evidence" value="ECO:0007669"/>
    <property type="project" value="TreeGrafter"/>
</dbReference>
<dbReference type="InterPro" id="IPR017441">
    <property type="entry name" value="Protein_kinase_ATP_BS"/>
</dbReference>
<dbReference type="SUPFAM" id="SSF56112">
    <property type="entry name" value="Protein kinase-like (PK-like)"/>
    <property type="match status" value="1"/>
</dbReference>
<evidence type="ECO:0000256" key="8">
    <source>
        <dbReference type="ARBA" id="ARBA00022527"/>
    </source>
</evidence>
<dbReference type="GO" id="GO:0046872">
    <property type="term" value="F:metal ion binding"/>
    <property type="evidence" value="ECO:0007669"/>
    <property type="project" value="UniProtKB-KW"/>
</dbReference>
<evidence type="ECO:0000259" key="43">
    <source>
        <dbReference type="PROSITE" id="PS50217"/>
    </source>
</evidence>
<evidence type="ECO:0000256" key="23">
    <source>
        <dbReference type="ARBA" id="ARBA00022968"/>
    </source>
</evidence>
<evidence type="ECO:0000256" key="21">
    <source>
        <dbReference type="ARBA" id="ARBA00022842"/>
    </source>
</evidence>
<keyword evidence="26" id="KW-0238">DNA-binding</keyword>